<dbReference type="WBParaSite" id="PTRK_0000190800.1">
    <property type="protein sequence ID" value="PTRK_0000190800.1"/>
    <property type="gene ID" value="PTRK_0000190800"/>
</dbReference>
<organism evidence="1 2">
    <name type="scientific">Parastrongyloides trichosuri</name>
    <name type="common">Possum-specific nematode worm</name>
    <dbReference type="NCBI Taxonomy" id="131310"/>
    <lineage>
        <taxon>Eukaryota</taxon>
        <taxon>Metazoa</taxon>
        <taxon>Ecdysozoa</taxon>
        <taxon>Nematoda</taxon>
        <taxon>Chromadorea</taxon>
        <taxon>Rhabditida</taxon>
        <taxon>Tylenchina</taxon>
        <taxon>Panagrolaimomorpha</taxon>
        <taxon>Strongyloidoidea</taxon>
        <taxon>Strongyloididae</taxon>
        <taxon>Parastrongyloides</taxon>
    </lineage>
</organism>
<keyword evidence="1" id="KW-1185">Reference proteome</keyword>
<evidence type="ECO:0000313" key="1">
    <source>
        <dbReference type="Proteomes" id="UP000038045"/>
    </source>
</evidence>
<reference evidence="2" key="1">
    <citation type="submission" date="2017-02" db="UniProtKB">
        <authorList>
            <consortium name="WormBaseParasite"/>
        </authorList>
    </citation>
    <scope>IDENTIFICATION</scope>
</reference>
<proteinExistence type="predicted"/>
<name>A0A0N4Z4J0_PARTI</name>
<evidence type="ECO:0000313" key="2">
    <source>
        <dbReference type="WBParaSite" id="PTRK_0000190800.1"/>
    </source>
</evidence>
<sequence length="109" mass="12586">MLIIQDIFLMTRVILNAFSRYLSRYVSLNYKQPLLNEYVYNIKPEEDYPAMFINKNNYESMSGYDNNNPSPTISPFFDGATKRSLMGNKRGTSLKLKLLNQGARGFGKK</sequence>
<dbReference type="Proteomes" id="UP000038045">
    <property type="component" value="Unplaced"/>
</dbReference>
<accession>A0A0N4Z4J0</accession>
<protein>
    <submittedName>
        <fullName evidence="2">Uncharacterized protein</fullName>
    </submittedName>
</protein>
<dbReference type="AlphaFoldDB" id="A0A0N4Z4J0"/>